<comment type="caution">
    <text evidence="5">The sequence shown here is derived from an EMBL/GenBank/DDBJ whole genome shotgun (WGS) entry which is preliminary data.</text>
</comment>
<dbReference type="EMBL" id="JADQDQ010000002">
    <property type="protein sequence ID" value="MBF9236874.1"/>
    <property type="molecule type" value="Genomic_DNA"/>
</dbReference>
<dbReference type="Pfam" id="PF00534">
    <property type="entry name" value="Glycos_transf_1"/>
    <property type="match status" value="1"/>
</dbReference>
<accession>A0ABS0IEU4</accession>
<dbReference type="Pfam" id="PF13439">
    <property type="entry name" value="Glyco_transf_4"/>
    <property type="match status" value="1"/>
</dbReference>
<dbReference type="Proteomes" id="UP000597617">
    <property type="component" value="Unassembled WGS sequence"/>
</dbReference>
<sequence>MKSAATFASPDALFPISLLCLSGSWGGLELNTVRFADWMRERGWPVQLINLPDSPIAARATEMQMDVVLLRNPWKAADVPAAGRLAKILRDFGARALIVTRNGDLGMAVLCKTLYLPQIRLVYQQHMQLGLAKRGLVHTLRYRALDAWLAPLQQLAREVREKTRLPAERLHVVPLGIELEKFAHAGPTQAQARAQLNLVLPPDAVLLGLIGRFDEGKGQAFVVEAVAKLRNQYPQLQLLFVGESTRNEGNEYREAVLARVQELGLADAVHVRGFTPQPEVAYRALDISITASTNETYGMVTIEAMATGLPVVASATGGTLEIVADGRTGLLFPLGNEAAFEAAIERLLHPELAAQLGQAAKAAALATYSHQQQCVLTEEVLHSLFA</sequence>
<reference evidence="5 6" key="1">
    <citation type="submission" date="2020-11" db="EMBL/GenBank/DDBJ databases">
        <authorList>
            <person name="Kim M.K."/>
        </authorList>
    </citation>
    <scope>NUCLEOTIDE SEQUENCE [LARGE SCALE GENOMIC DNA]</scope>
    <source>
        <strain evidence="5 6">BT683</strain>
    </source>
</reference>
<organism evidence="5 6">
    <name type="scientific">Hymenobacter jeongseonensis</name>
    <dbReference type="NCBI Taxonomy" id="2791027"/>
    <lineage>
        <taxon>Bacteria</taxon>
        <taxon>Pseudomonadati</taxon>
        <taxon>Bacteroidota</taxon>
        <taxon>Cytophagia</taxon>
        <taxon>Cytophagales</taxon>
        <taxon>Hymenobacteraceae</taxon>
        <taxon>Hymenobacter</taxon>
    </lineage>
</organism>
<dbReference type="CDD" id="cd03801">
    <property type="entry name" value="GT4_PimA-like"/>
    <property type="match status" value="1"/>
</dbReference>
<evidence type="ECO:0000313" key="6">
    <source>
        <dbReference type="Proteomes" id="UP000597617"/>
    </source>
</evidence>
<name>A0ABS0IEU4_9BACT</name>
<evidence type="ECO:0000256" key="2">
    <source>
        <dbReference type="ARBA" id="ARBA00022679"/>
    </source>
</evidence>
<feature type="domain" description="Glycosyltransferase subfamily 4-like N-terminal" evidence="4">
    <location>
        <begin position="25"/>
        <end position="180"/>
    </location>
</feature>
<dbReference type="Gene3D" id="3.40.50.2000">
    <property type="entry name" value="Glycogen Phosphorylase B"/>
    <property type="match status" value="2"/>
</dbReference>
<keyword evidence="2" id="KW-0808">Transferase</keyword>
<proteinExistence type="predicted"/>
<gene>
    <name evidence="5" type="ORF">I2I05_05650</name>
</gene>
<evidence type="ECO:0000259" key="3">
    <source>
        <dbReference type="Pfam" id="PF00534"/>
    </source>
</evidence>
<keyword evidence="6" id="KW-1185">Reference proteome</keyword>
<evidence type="ECO:0000259" key="4">
    <source>
        <dbReference type="Pfam" id="PF13439"/>
    </source>
</evidence>
<dbReference type="InterPro" id="IPR028098">
    <property type="entry name" value="Glyco_trans_4-like_N"/>
</dbReference>
<feature type="domain" description="Glycosyl transferase family 1" evidence="3">
    <location>
        <begin position="202"/>
        <end position="361"/>
    </location>
</feature>
<evidence type="ECO:0000256" key="1">
    <source>
        <dbReference type="ARBA" id="ARBA00022676"/>
    </source>
</evidence>
<protein>
    <submittedName>
        <fullName evidence="5">Glycosyltransferase family 4 protein</fullName>
    </submittedName>
</protein>
<dbReference type="RefSeq" id="WP_196281247.1">
    <property type="nucleotide sequence ID" value="NZ_JADQDQ010000002.1"/>
</dbReference>
<dbReference type="InterPro" id="IPR001296">
    <property type="entry name" value="Glyco_trans_1"/>
</dbReference>
<dbReference type="SUPFAM" id="SSF53756">
    <property type="entry name" value="UDP-Glycosyltransferase/glycogen phosphorylase"/>
    <property type="match status" value="1"/>
</dbReference>
<dbReference type="PANTHER" id="PTHR12526">
    <property type="entry name" value="GLYCOSYLTRANSFERASE"/>
    <property type="match status" value="1"/>
</dbReference>
<dbReference type="PANTHER" id="PTHR12526:SF510">
    <property type="entry name" value="D-INOSITOL 3-PHOSPHATE GLYCOSYLTRANSFERASE"/>
    <property type="match status" value="1"/>
</dbReference>
<evidence type="ECO:0000313" key="5">
    <source>
        <dbReference type="EMBL" id="MBF9236874.1"/>
    </source>
</evidence>
<keyword evidence="1" id="KW-0328">Glycosyltransferase</keyword>